<dbReference type="FunFam" id="3.10.10.10:FF:000003">
    <property type="entry name" value="Retrovirus-related Pol polyprotein from transposon 297-like Protein"/>
    <property type="match status" value="1"/>
</dbReference>
<dbReference type="InterPro" id="IPR041577">
    <property type="entry name" value="RT_RNaseH_2"/>
</dbReference>
<dbReference type="Pfam" id="PF17919">
    <property type="entry name" value="RT_RNaseH_2"/>
    <property type="match status" value="1"/>
</dbReference>
<gene>
    <name evidence="1" type="ORF">PACLA_8A017299</name>
</gene>
<dbReference type="InterPro" id="IPR050951">
    <property type="entry name" value="Retrovirus_Pol_polyprotein"/>
</dbReference>
<protein>
    <submittedName>
        <fullName evidence="1">Uncharacterized protein</fullName>
    </submittedName>
</protein>
<organism evidence="1 2">
    <name type="scientific">Paramuricea clavata</name>
    <name type="common">Red gorgonian</name>
    <name type="synonym">Violescent sea-whip</name>
    <dbReference type="NCBI Taxonomy" id="317549"/>
    <lineage>
        <taxon>Eukaryota</taxon>
        <taxon>Metazoa</taxon>
        <taxon>Cnidaria</taxon>
        <taxon>Anthozoa</taxon>
        <taxon>Octocorallia</taxon>
        <taxon>Malacalcyonacea</taxon>
        <taxon>Plexauridae</taxon>
        <taxon>Paramuricea</taxon>
    </lineage>
</organism>
<dbReference type="CDD" id="cd05481">
    <property type="entry name" value="retropepsin_like_LTR_1"/>
    <property type="match status" value="1"/>
</dbReference>
<dbReference type="SUPFAM" id="SSF56672">
    <property type="entry name" value="DNA/RNA polymerases"/>
    <property type="match status" value="1"/>
</dbReference>
<dbReference type="OrthoDB" id="775972at2759"/>
<dbReference type="InterPro" id="IPR043502">
    <property type="entry name" value="DNA/RNA_pol_sf"/>
</dbReference>
<proteinExistence type="predicted"/>
<dbReference type="Pfam" id="PF00078">
    <property type="entry name" value="RVT_1"/>
    <property type="match status" value="1"/>
</dbReference>
<dbReference type="CDD" id="cd09274">
    <property type="entry name" value="RNase_HI_RT_Ty3"/>
    <property type="match status" value="1"/>
</dbReference>
<evidence type="ECO:0000313" key="2">
    <source>
        <dbReference type="Proteomes" id="UP001152795"/>
    </source>
</evidence>
<dbReference type="Gene3D" id="2.40.70.10">
    <property type="entry name" value="Acid Proteases"/>
    <property type="match status" value="1"/>
</dbReference>
<evidence type="ECO:0000313" key="1">
    <source>
        <dbReference type="EMBL" id="CAB3985379.1"/>
    </source>
</evidence>
<dbReference type="PANTHER" id="PTHR37984">
    <property type="entry name" value="PROTEIN CBG26694"/>
    <property type="match status" value="1"/>
</dbReference>
<dbReference type="PANTHER" id="PTHR37984:SF8">
    <property type="entry name" value="CCHC-TYPE DOMAIN-CONTAINING PROTEIN"/>
    <property type="match status" value="1"/>
</dbReference>
<dbReference type="FunFam" id="3.30.70.270:FF:000026">
    <property type="entry name" value="Transposon Ty3-G Gag-Pol polyprotein"/>
    <property type="match status" value="1"/>
</dbReference>
<sequence>MASNSIGKPPEPLNLEDRAHRGENWKNFKREWSYYEIAAGIATKTEKIRVAALLNVTGRDALNMYETFQWENEGDNFKIAKVLEKFEERCVPARNEIFERYNFFKRNQDKGESLDAYITTLLKLSETCAFGDLRESLVRDRLVYGIRDDHVREKLLGKRDLDLDKCIDILKSSELTHFQAKEISSEDVQTNFVKRVRPRKIEKSNSEAATSSAKSKIKSKSDTSYQKEFVTPQTSKDCTFCGRRHVNKKENCPAWGKRCRSCKKVGHFEKMCRSSKVHQVRQEVEYLYISSSVKNSPKHQAFVTFKVNRNKDVAFQIDTGATCNVMPSKVYEEITRDNEGRKLQAAKSVLMMHNKSRVFPRGSTSMQLDRGGHGYRVQFLVVENCEVPLSLVTSEQLGLVKIIDSDSASSINVLREVSHVEKNMPDKPMGKEQILCEYSDVFDGLGCLPGEYHVEIDQKQTPVIHAPRRVPVAIREVVRKELEDMEANGIIAKVVEPTPWVSSMVVVRKKNGKVRICIDPRDLNEAVKRCHYPLPTLEEVATRLPKAKVFSVLDAMLGFWQVKLSESSCKLTTFNTPYGRYYWKRMPFGIKSAPEVWQRKAHEFIEGLDGVEVIMDDFLVIGFGDTVEEAVSNHDKNLVGLLERAREINLTLNPDKIKLRLQEVPFIGHLLTPQGLIPDPAKVEAILKMPLPTDVKSLRRALGMVNYLAKFLPNLSSSCEILRQLSRKDVEWHWEDRHEEAWKDLMKSITQAPVLAFFDPEKEVTIQCDASQDGLGAVLTQEGKPIHYASRAMTKAEKNYAQVEKELLAIVFACERFDQYVYGKSVTVESDHKPLEQIGTKPFHEIPKRLQRMYLRLQKYDVKITYRKGSQLFIADTLSRVYLPETQVDHNAGNEFCAQLEETNLVADLPISNERLNELKRATAADPVLQKVREYVEKGWSTSKQYLPPDVVPYYSLQSEISYQDLRSRIFSSSQEEL</sequence>
<reference evidence="1" key="1">
    <citation type="submission" date="2020-04" db="EMBL/GenBank/DDBJ databases">
        <authorList>
            <person name="Alioto T."/>
            <person name="Alioto T."/>
            <person name="Gomez Garrido J."/>
        </authorList>
    </citation>
    <scope>NUCLEOTIDE SEQUENCE</scope>
    <source>
        <strain evidence="1">A484AB</strain>
    </source>
</reference>
<dbReference type="CDD" id="cd01647">
    <property type="entry name" value="RT_LTR"/>
    <property type="match status" value="1"/>
</dbReference>
<dbReference type="Proteomes" id="UP001152795">
    <property type="component" value="Unassembled WGS sequence"/>
</dbReference>
<dbReference type="AlphaFoldDB" id="A0A7D9HJI8"/>
<dbReference type="Gene3D" id="3.30.70.270">
    <property type="match status" value="2"/>
</dbReference>
<dbReference type="FunFam" id="3.10.20.370:FF:000001">
    <property type="entry name" value="Retrovirus-related Pol polyprotein from transposon 17.6-like protein"/>
    <property type="match status" value="1"/>
</dbReference>
<name>A0A7D9HJI8_PARCT</name>
<dbReference type="EMBL" id="CACRXK020000866">
    <property type="protein sequence ID" value="CAB3985379.1"/>
    <property type="molecule type" value="Genomic_DNA"/>
</dbReference>
<dbReference type="InterPro" id="IPR021109">
    <property type="entry name" value="Peptidase_aspartic_dom_sf"/>
</dbReference>
<dbReference type="Gene3D" id="3.10.10.10">
    <property type="entry name" value="HIV Type 1 Reverse Transcriptase, subunit A, domain 1"/>
    <property type="match status" value="1"/>
</dbReference>
<accession>A0A7D9HJI8</accession>
<keyword evidence="2" id="KW-1185">Reference proteome</keyword>
<comment type="caution">
    <text evidence="1">The sequence shown here is derived from an EMBL/GenBank/DDBJ whole genome shotgun (WGS) entry which is preliminary data.</text>
</comment>
<dbReference type="InterPro" id="IPR000477">
    <property type="entry name" value="RT_dom"/>
</dbReference>
<dbReference type="InterPro" id="IPR043128">
    <property type="entry name" value="Rev_trsase/Diguanyl_cyclase"/>
</dbReference>